<protein>
    <recommendedName>
        <fullName evidence="3">Phage head-tail adapter protein</fullName>
    </recommendedName>
</protein>
<evidence type="ECO:0008006" key="3">
    <source>
        <dbReference type="Google" id="ProtNLM"/>
    </source>
</evidence>
<evidence type="ECO:0000313" key="1">
    <source>
        <dbReference type="EMBL" id="MBC3796436.1"/>
    </source>
</evidence>
<dbReference type="Proteomes" id="UP000653358">
    <property type="component" value="Unassembled WGS sequence"/>
</dbReference>
<organism evidence="1 2">
    <name type="scientific">Acetobacterium tundrae</name>
    <dbReference type="NCBI Taxonomy" id="132932"/>
    <lineage>
        <taxon>Bacteria</taxon>
        <taxon>Bacillati</taxon>
        <taxon>Bacillota</taxon>
        <taxon>Clostridia</taxon>
        <taxon>Eubacteriales</taxon>
        <taxon>Eubacteriaceae</taxon>
        <taxon>Acetobacterium</taxon>
    </lineage>
</organism>
<comment type="caution">
    <text evidence="1">The sequence shown here is derived from an EMBL/GenBank/DDBJ whole genome shotgun (WGS) entry which is preliminary data.</text>
</comment>
<proteinExistence type="predicted"/>
<evidence type="ECO:0000313" key="2">
    <source>
        <dbReference type="Proteomes" id="UP000653358"/>
    </source>
</evidence>
<gene>
    <name evidence="1" type="ORF">GH807_05145</name>
</gene>
<sequence length="111" mass="12601">MWISICYLGIEADAENAIGEKYEAVSFDDYVFCDKKSIHMTEFYQAATTDYKPSITLTLKQADYAGQRYIQFEGDVYTMIRTYAANSEDIDVVLERGIKHGDASISDESHC</sequence>
<keyword evidence="2" id="KW-1185">Reference proteome</keyword>
<dbReference type="EMBL" id="WJBB01000004">
    <property type="protein sequence ID" value="MBC3796436.1"/>
    <property type="molecule type" value="Genomic_DNA"/>
</dbReference>
<reference evidence="1 2" key="1">
    <citation type="journal article" date="2020" name="mSystems">
        <title>Defining Genomic and Predicted Metabolic Features of the Acetobacterium Genus.</title>
        <authorList>
            <person name="Ross D.E."/>
            <person name="Marshall C.W."/>
            <person name="Gulliver D."/>
            <person name="May H.D."/>
            <person name="Norman R.S."/>
        </authorList>
    </citation>
    <scope>NUCLEOTIDE SEQUENCE [LARGE SCALE GENOMIC DNA]</scope>
    <source>
        <strain evidence="1 2">DSM 9173</strain>
    </source>
</reference>
<name>A0ABR6WJK5_9FIRM</name>
<dbReference type="RefSeq" id="WP_186843682.1">
    <property type="nucleotide sequence ID" value="NZ_WJBB01000004.1"/>
</dbReference>
<accession>A0ABR6WJK5</accession>